<evidence type="ECO:0000313" key="9">
    <source>
        <dbReference type="Proteomes" id="UP000031671"/>
    </source>
</evidence>
<dbReference type="InterPro" id="IPR013320">
    <property type="entry name" value="ConA-like_dom_sf"/>
</dbReference>
<evidence type="ECO:0000256" key="5">
    <source>
        <dbReference type="RuleBase" id="RU365015"/>
    </source>
</evidence>
<sequence length="548" mass="61933">MICGISMSNQSQSVLDLVEFCGGQSNLRRVLKAEGQQFIEVVDAGLLTSQTENWVKLDVLGETQVVLPIERQLTDSELLELGTLIDENLRVLADACVQPTECEFSPSWHVAPPQGLLNDPNGFIYHNGEYHLFYQWYPYACVHKDKYWAHLTSKDLINWEWKPLGLTPSDWFDSHGVFSGHALSNGDELMLFYTGNTRIGNERIRQTTQCLAVSENGIDFKKLGPIVPELPPGVTEHIRDPKIVKRGDEWLMFLGAQTTDLKGRLAIYSSADLKQWQFKGLFGEEQGDFGYMWECPDFFELNGESFVVAGPQGIESESKHHTIPHHNGIFKSEFGQDNGIALKEFQNLDMGFDFYAPQSLETPDGRRIMSGWMGLPDEIEHPSNNWVHQLTALRELTYVDGKLIQWPISEIESLRGEKQQFELNEGEAYTGLTSKSFELNVTLEQGGELRLHNSGEQYVSIKLENGTLLLDRTHTQIQQGDTIRELPLASEKVELRILSDNSSLELFVNGGEHVMSARVFTDGQSIKLEKGKASIELYELKSATRPYI</sequence>
<dbReference type="InterPro" id="IPR013189">
    <property type="entry name" value="Glyco_hydro_32_C"/>
</dbReference>
<comment type="subcellular location">
    <subcellularLocation>
        <location evidence="5">Cytoplasm</location>
    </subcellularLocation>
</comment>
<evidence type="ECO:0000259" key="6">
    <source>
        <dbReference type="Pfam" id="PF00251"/>
    </source>
</evidence>
<keyword evidence="9" id="KW-1185">Reference proteome</keyword>
<dbReference type="NCBIfam" id="TIGR01322">
    <property type="entry name" value="scrB_fam"/>
    <property type="match status" value="1"/>
</dbReference>
<dbReference type="GO" id="GO:0004564">
    <property type="term" value="F:beta-fructofuranosidase activity"/>
    <property type="evidence" value="ECO:0007669"/>
    <property type="project" value="UniProtKB-EC"/>
</dbReference>
<dbReference type="InterPro" id="IPR051214">
    <property type="entry name" value="GH32_Enzymes"/>
</dbReference>
<protein>
    <recommendedName>
        <fullName evidence="4">Sucrose-6-phosphate hydrolase</fullName>
        <ecNumber evidence="4">3.2.1.26</ecNumber>
    </recommendedName>
    <alternativeName>
        <fullName evidence="5">Invertase</fullName>
    </alternativeName>
</protein>
<reference evidence="8 9" key="1">
    <citation type="submission" date="2015-01" db="EMBL/GenBank/DDBJ databases">
        <title>Vibrio sp. C1 JCM 19231 whole genome shotgun sequence.</title>
        <authorList>
            <person name="Sawabe T."/>
            <person name="Meirelles P."/>
            <person name="Feng G."/>
            <person name="Sayaka M."/>
            <person name="Hattori M."/>
            <person name="Ohkuma M."/>
        </authorList>
    </citation>
    <scope>NUCLEOTIDE SEQUENCE [LARGE SCALE GENOMIC DNA]</scope>
    <source>
        <strain evidence="9">JCM 19231</strain>
    </source>
</reference>
<dbReference type="CDD" id="cd18623">
    <property type="entry name" value="GH32_ScrB-like"/>
    <property type="match status" value="1"/>
</dbReference>
<dbReference type="Pfam" id="PF08244">
    <property type="entry name" value="Glyco_hydro_32C"/>
    <property type="match status" value="1"/>
</dbReference>
<dbReference type="InterPro" id="IPR006232">
    <property type="entry name" value="Suc6P_hydrolase"/>
</dbReference>
<feature type="domain" description="Glycosyl hydrolase family 32 N-terminal" evidence="6">
    <location>
        <begin position="109"/>
        <end position="407"/>
    </location>
</feature>
<dbReference type="SUPFAM" id="SSF49899">
    <property type="entry name" value="Concanavalin A-like lectins/glucanases"/>
    <property type="match status" value="1"/>
</dbReference>
<dbReference type="InterPro" id="IPR023296">
    <property type="entry name" value="Glyco_hydro_beta-prop_sf"/>
</dbReference>
<evidence type="ECO:0000256" key="1">
    <source>
        <dbReference type="ARBA" id="ARBA00009902"/>
    </source>
</evidence>
<dbReference type="SMART" id="SM00640">
    <property type="entry name" value="Glyco_32"/>
    <property type="match status" value="1"/>
</dbReference>
<dbReference type="InterPro" id="IPR001362">
    <property type="entry name" value="Glyco_hydro_32"/>
</dbReference>
<keyword evidence="3 4" id="KW-0326">Glycosidase</keyword>
<dbReference type="Pfam" id="PF00251">
    <property type="entry name" value="Glyco_hydro_32N"/>
    <property type="match status" value="1"/>
</dbReference>
<comment type="function">
    <text evidence="5">Enables the bacterium to metabolize sucrose as a sole carbon source.</text>
</comment>
<evidence type="ECO:0000313" key="8">
    <source>
        <dbReference type="EMBL" id="GAM57133.1"/>
    </source>
</evidence>
<dbReference type="EMBL" id="BBRZ01000045">
    <property type="protein sequence ID" value="GAM57133.1"/>
    <property type="molecule type" value="Genomic_DNA"/>
</dbReference>
<keyword evidence="2 4" id="KW-0378">Hydrolase</keyword>
<comment type="similarity">
    <text evidence="1 4">Belongs to the glycosyl hydrolase 32 family.</text>
</comment>
<evidence type="ECO:0000256" key="4">
    <source>
        <dbReference type="RuleBase" id="RU362110"/>
    </source>
</evidence>
<name>A0A0B8P1C7_9VIBR</name>
<dbReference type="GO" id="GO:0005985">
    <property type="term" value="P:sucrose metabolic process"/>
    <property type="evidence" value="ECO:0007669"/>
    <property type="project" value="UniProtKB-UniPathway"/>
</dbReference>
<dbReference type="Gene3D" id="2.115.10.20">
    <property type="entry name" value="Glycosyl hydrolase domain, family 43"/>
    <property type="match status" value="1"/>
</dbReference>
<dbReference type="InterPro" id="IPR018053">
    <property type="entry name" value="Glyco_hydro_32_AS"/>
</dbReference>
<evidence type="ECO:0000256" key="3">
    <source>
        <dbReference type="ARBA" id="ARBA00023295"/>
    </source>
</evidence>
<evidence type="ECO:0000259" key="7">
    <source>
        <dbReference type="Pfam" id="PF08244"/>
    </source>
</evidence>
<proteinExistence type="inferred from homology"/>
<gene>
    <name evidence="8" type="ORF">JCM19231_3249</name>
</gene>
<dbReference type="Gene3D" id="2.60.120.560">
    <property type="entry name" value="Exo-inulinase, domain 1"/>
    <property type="match status" value="1"/>
</dbReference>
<dbReference type="PANTHER" id="PTHR43101:SF1">
    <property type="entry name" value="BETA-FRUCTOSIDASE"/>
    <property type="match status" value="1"/>
</dbReference>
<keyword evidence="5" id="KW-0963">Cytoplasm</keyword>
<comment type="caution">
    <text evidence="8">The sequence shown here is derived from an EMBL/GenBank/DDBJ whole genome shotgun (WGS) entry which is preliminary data.</text>
</comment>
<feature type="domain" description="Glycosyl hydrolase family 32 C-terminal" evidence="7">
    <location>
        <begin position="410"/>
        <end position="528"/>
    </location>
</feature>
<dbReference type="GO" id="GO:0005737">
    <property type="term" value="C:cytoplasm"/>
    <property type="evidence" value="ECO:0007669"/>
    <property type="project" value="UniProtKB-SubCell"/>
</dbReference>
<accession>A0A0B8P1C7</accession>
<reference evidence="8 9" key="2">
    <citation type="submission" date="2015-01" db="EMBL/GenBank/DDBJ databases">
        <authorList>
            <consortium name="NBRP consortium"/>
            <person name="Sawabe T."/>
            <person name="Meirelles P."/>
            <person name="Feng G."/>
            <person name="Sayaka M."/>
            <person name="Hattori M."/>
            <person name="Ohkuma M."/>
        </authorList>
    </citation>
    <scope>NUCLEOTIDE SEQUENCE [LARGE SCALE GENOMIC DNA]</scope>
    <source>
        <strain evidence="9">JCM 19231</strain>
    </source>
</reference>
<comment type="pathway">
    <text evidence="5">Glycan biosynthesis; sucrose metabolism.</text>
</comment>
<keyword evidence="5" id="KW-0119">Carbohydrate metabolism</keyword>
<dbReference type="PANTHER" id="PTHR43101">
    <property type="entry name" value="BETA-FRUCTOSIDASE"/>
    <property type="match status" value="1"/>
</dbReference>
<evidence type="ECO:0000256" key="2">
    <source>
        <dbReference type="ARBA" id="ARBA00022801"/>
    </source>
</evidence>
<dbReference type="AlphaFoldDB" id="A0A0B8P1C7"/>
<comment type="catalytic activity">
    <reaction evidence="4">
        <text>Hydrolysis of terminal non-reducing beta-D-fructofuranoside residues in beta-D-fructofuranosides.</text>
        <dbReference type="EC" id="3.2.1.26"/>
    </reaction>
</comment>
<dbReference type="SUPFAM" id="SSF75005">
    <property type="entry name" value="Arabinanase/levansucrase/invertase"/>
    <property type="match status" value="1"/>
</dbReference>
<dbReference type="Proteomes" id="UP000031671">
    <property type="component" value="Unassembled WGS sequence"/>
</dbReference>
<dbReference type="UniPathway" id="UPA00238"/>
<dbReference type="InterPro" id="IPR013148">
    <property type="entry name" value="Glyco_hydro_32_N"/>
</dbReference>
<organism evidence="8 9">
    <name type="scientific">Vibrio ishigakensis</name>
    <dbReference type="NCBI Taxonomy" id="1481914"/>
    <lineage>
        <taxon>Bacteria</taxon>
        <taxon>Pseudomonadati</taxon>
        <taxon>Pseudomonadota</taxon>
        <taxon>Gammaproteobacteria</taxon>
        <taxon>Vibrionales</taxon>
        <taxon>Vibrionaceae</taxon>
        <taxon>Vibrio</taxon>
    </lineage>
</organism>
<dbReference type="PROSITE" id="PS00609">
    <property type="entry name" value="GLYCOSYL_HYDROL_F32"/>
    <property type="match status" value="1"/>
</dbReference>
<dbReference type="EC" id="3.2.1.26" evidence="4"/>